<gene>
    <name evidence="2" type="ORF">PGH07_07000</name>
</gene>
<sequence length="231" mass="26370">MKKLLCLIIISVALCNCDADDLILDGVKTKYTDENGKEATIIVKRQLDTSCQKLPITNETFWENGYANDNVPNACKSTFITSAGKTLFPMMLHPKIETVAEPEVLDFIQFMQKDPTMLLIDTRGEEWYNYRTIPGAINIHYLYIMEAENFPAEYKEALAILGIKSVNHRLDFSEAKDLLLFCNGAWCSQSPKMIRALLKMGYPPEKMKWYRGGLEDWLGFNMTTTKTKNSL</sequence>
<dbReference type="EMBL" id="JAQIBD010000002">
    <property type="protein sequence ID" value="MDM5271921.1"/>
    <property type="molecule type" value="Genomic_DNA"/>
</dbReference>
<evidence type="ECO:0000313" key="3">
    <source>
        <dbReference type="Proteomes" id="UP001169069"/>
    </source>
</evidence>
<dbReference type="Proteomes" id="UP001169069">
    <property type="component" value="Unassembled WGS sequence"/>
</dbReference>
<dbReference type="SUPFAM" id="SSF52821">
    <property type="entry name" value="Rhodanese/Cell cycle control phosphatase"/>
    <property type="match status" value="1"/>
</dbReference>
<dbReference type="PROSITE" id="PS50206">
    <property type="entry name" value="RHODANESE_3"/>
    <property type="match status" value="1"/>
</dbReference>
<dbReference type="RefSeq" id="WP_289413644.1">
    <property type="nucleotide sequence ID" value="NZ_JAQIBD010000002.1"/>
</dbReference>
<comment type="caution">
    <text evidence="2">The sequence shown here is derived from an EMBL/GenBank/DDBJ whole genome shotgun (WGS) entry which is preliminary data.</text>
</comment>
<proteinExistence type="predicted"/>
<evidence type="ECO:0000313" key="2">
    <source>
        <dbReference type="EMBL" id="MDM5271921.1"/>
    </source>
</evidence>
<dbReference type="CDD" id="cd00158">
    <property type="entry name" value="RHOD"/>
    <property type="match status" value="1"/>
</dbReference>
<accession>A0ABT7QYS7</accession>
<dbReference type="SMART" id="SM00450">
    <property type="entry name" value="RHOD"/>
    <property type="match status" value="1"/>
</dbReference>
<organism evidence="2 3">
    <name type="scientific">Sulfurovum zhangzhouensis</name>
    <dbReference type="NCBI Taxonomy" id="3019067"/>
    <lineage>
        <taxon>Bacteria</taxon>
        <taxon>Pseudomonadati</taxon>
        <taxon>Campylobacterota</taxon>
        <taxon>Epsilonproteobacteria</taxon>
        <taxon>Campylobacterales</taxon>
        <taxon>Sulfurovaceae</taxon>
        <taxon>Sulfurovum</taxon>
    </lineage>
</organism>
<protein>
    <submittedName>
        <fullName evidence="2">Rhodanese-like domain-containing protein</fullName>
    </submittedName>
</protein>
<keyword evidence="3" id="KW-1185">Reference proteome</keyword>
<dbReference type="InterPro" id="IPR036873">
    <property type="entry name" value="Rhodanese-like_dom_sf"/>
</dbReference>
<name>A0ABT7QYS7_9BACT</name>
<dbReference type="InterPro" id="IPR001763">
    <property type="entry name" value="Rhodanese-like_dom"/>
</dbReference>
<reference evidence="2" key="1">
    <citation type="submission" date="2023-01" db="EMBL/GenBank/DDBJ databases">
        <title>Sulfurovum sp. zt1-1 genome assembly.</title>
        <authorList>
            <person name="Wang J."/>
        </authorList>
    </citation>
    <scope>NUCLEOTIDE SEQUENCE</scope>
    <source>
        <strain evidence="2">Zt1-1</strain>
    </source>
</reference>
<evidence type="ECO:0000259" key="1">
    <source>
        <dbReference type="PROSITE" id="PS50206"/>
    </source>
</evidence>
<dbReference type="Pfam" id="PF00581">
    <property type="entry name" value="Rhodanese"/>
    <property type="match status" value="1"/>
</dbReference>
<feature type="domain" description="Rhodanese" evidence="1">
    <location>
        <begin position="113"/>
        <end position="226"/>
    </location>
</feature>
<dbReference type="Gene3D" id="3.40.250.10">
    <property type="entry name" value="Rhodanese-like domain"/>
    <property type="match status" value="1"/>
</dbReference>